<feature type="compositionally biased region" description="Polar residues" evidence="1">
    <location>
        <begin position="157"/>
        <end position="185"/>
    </location>
</feature>
<feature type="region of interest" description="Disordered" evidence="1">
    <location>
        <begin position="50"/>
        <end position="327"/>
    </location>
</feature>
<feature type="compositionally biased region" description="Low complexity" evidence="1">
    <location>
        <begin position="454"/>
        <end position="478"/>
    </location>
</feature>
<evidence type="ECO:0000313" key="2">
    <source>
        <dbReference type="EMBL" id="KHJ86786.1"/>
    </source>
</evidence>
<feature type="compositionally biased region" description="Basic and acidic residues" evidence="1">
    <location>
        <begin position="415"/>
        <end position="437"/>
    </location>
</feature>
<feature type="compositionally biased region" description="Polar residues" evidence="1">
    <location>
        <begin position="102"/>
        <end position="112"/>
    </location>
</feature>
<dbReference type="EMBL" id="KN559403">
    <property type="protein sequence ID" value="KHJ86786.1"/>
    <property type="molecule type" value="Genomic_DNA"/>
</dbReference>
<dbReference type="Proteomes" id="UP000053660">
    <property type="component" value="Unassembled WGS sequence"/>
</dbReference>
<name>A0A0B1SSB7_OESDE</name>
<protein>
    <submittedName>
        <fullName evidence="2">Uncharacterized protein</fullName>
    </submittedName>
</protein>
<evidence type="ECO:0000256" key="1">
    <source>
        <dbReference type="SAM" id="MobiDB-lite"/>
    </source>
</evidence>
<feature type="region of interest" description="Disordered" evidence="1">
    <location>
        <begin position="399"/>
        <end position="493"/>
    </location>
</feature>
<feature type="compositionally biased region" description="Low complexity" evidence="1">
    <location>
        <begin position="307"/>
        <end position="318"/>
    </location>
</feature>
<feature type="compositionally biased region" description="Polar residues" evidence="1">
    <location>
        <begin position="438"/>
        <end position="447"/>
    </location>
</feature>
<proteinExistence type="predicted"/>
<feature type="compositionally biased region" description="Polar residues" evidence="1">
    <location>
        <begin position="279"/>
        <end position="300"/>
    </location>
</feature>
<feature type="compositionally biased region" description="Polar residues" evidence="1">
    <location>
        <begin position="193"/>
        <end position="202"/>
    </location>
</feature>
<keyword evidence="3" id="KW-1185">Reference proteome</keyword>
<dbReference type="OrthoDB" id="5877041at2759"/>
<gene>
    <name evidence="2" type="ORF">OESDEN_13454</name>
</gene>
<feature type="compositionally biased region" description="Low complexity" evidence="1">
    <location>
        <begin position="66"/>
        <end position="79"/>
    </location>
</feature>
<feature type="compositionally biased region" description="Polar residues" evidence="1">
    <location>
        <begin position="246"/>
        <end position="269"/>
    </location>
</feature>
<dbReference type="AlphaFoldDB" id="A0A0B1SSB7"/>
<sequence length="493" mass="54618">MDVTDVDPSVSTCKRATQEWKSKYKPATPPTMESMGVKFCTCPECSRYRQQGEITPMRTSAEIVAPKPSRSRSQSSKGSIHLKSPKNNWPRSSYKFKPRKNAPSTGKASKTGVSPAGSLHTTFPVTLAGKKQSGGSSGTPRKRSIPIQRSSSDKSLPRTSTPRKPAQPTTPGTKATQFYTPSATIKTPKPYQTPYQSATAPNFRSRSFSLSPRRRSTTPRKEKASTPKRPPFVVKNKRSSLRGDSKWSSWLRSTTSAPTLFPPTQTTPVQAGPRRRTRSASIATNKKTPPKSLSQTSGGSSPALPKSSSRVDLSTDSSAETPPFDPERDYNPFCNCTNCRVYRTLREQKGLCDCDECMYEMRSGKAAGKSATSSKGHVRHTVKARYGWLKNLLSIQQPHGRYHTPQNRPVTYAWQKKEKKSEETKSDRTQSEKERTNSTRSPTQQKSQYRERSVSSSRGSTYSLSQQSQTQSAYTGSSHNTTRTKSSDLRSST</sequence>
<feature type="compositionally biased region" description="Polar residues" evidence="1">
    <location>
        <begin position="479"/>
        <end position="493"/>
    </location>
</feature>
<evidence type="ECO:0000313" key="3">
    <source>
        <dbReference type="Proteomes" id="UP000053660"/>
    </source>
</evidence>
<accession>A0A0B1SSB7</accession>
<reference evidence="2 3" key="1">
    <citation type="submission" date="2014-03" db="EMBL/GenBank/DDBJ databases">
        <title>Draft genome of the hookworm Oesophagostomum dentatum.</title>
        <authorList>
            <person name="Mitreva M."/>
        </authorList>
    </citation>
    <scope>NUCLEOTIDE SEQUENCE [LARGE SCALE GENOMIC DNA]</scope>
    <source>
        <strain evidence="2 3">OD-Hann</strain>
    </source>
</reference>
<organism evidence="2 3">
    <name type="scientific">Oesophagostomum dentatum</name>
    <name type="common">Nodular worm</name>
    <dbReference type="NCBI Taxonomy" id="61180"/>
    <lineage>
        <taxon>Eukaryota</taxon>
        <taxon>Metazoa</taxon>
        <taxon>Ecdysozoa</taxon>
        <taxon>Nematoda</taxon>
        <taxon>Chromadorea</taxon>
        <taxon>Rhabditida</taxon>
        <taxon>Rhabditina</taxon>
        <taxon>Rhabditomorpha</taxon>
        <taxon>Strongyloidea</taxon>
        <taxon>Strongylidae</taxon>
        <taxon>Oesophagostomum</taxon>
    </lineage>
</organism>
<feature type="non-terminal residue" evidence="2">
    <location>
        <position position="493"/>
    </location>
</feature>